<dbReference type="GO" id="GO:0031145">
    <property type="term" value="P:anaphase-promoting complex-dependent catabolic process"/>
    <property type="evidence" value="ECO:0007669"/>
    <property type="project" value="TreeGrafter"/>
</dbReference>
<evidence type="ECO:0000256" key="6">
    <source>
        <dbReference type="SAM" id="MobiDB-lite"/>
    </source>
</evidence>
<evidence type="ECO:0000259" key="9">
    <source>
        <dbReference type="Pfam" id="PF21282"/>
    </source>
</evidence>
<feature type="domain" description="Anaphase-promoting complex subunit 1 beta-sandwich" evidence="9">
    <location>
        <begin position="1594"/>
        <end position="1676"/>
    </location>
</feature>
<comment type="caution">
    <text evidence="10">The sequence shown here is derived from an EMBL/GenBank/DDBJ whole genome shotgun (WGS) entry which is preliminary data.</text>
</comment>
<dbReference type="GO" id="GO:0007091">
    <property type="term" value="P:metaphase/anaphase transition of mitotic cell cycle"/>
    <property type="evidence" value="ECO:0007669"/>
    <property type="project" value="TreeGrafter"/>
</dbReference>
<dbReference type="InterPro" id="IPR024990">
    <property type="entry name" value="Apc1"/>
</dbReference>
<dbReference type="Pfam" id="PF18122">
    <property type="entry name" value="APC1_C"/>
    <property type="match status" value="1"/>
</dbReference>
<organism evidence="10 11">
    <name type="scientific">Cyclocybe aegerita</name>
    <name type="common">Black poplar mushroom</name>
    <name type="synonym">Agrocybe aegerita</name>
    <dbReference type="NCBI Taxonomy" id="1973307"/>
    <lineage>
        <taxon>Eukaryota</taxon>
        <taxon>Fungi</taxon>
        <taxon>Dikarya</taxon>
        <taxon>Basidiomycota</taxon>
        <taxon>Agaricomycotina</taxon>
        <taxon>Agaricomycetes</taxon>
        <taxon>Agaricomycetidae</taxon>
        <taxon>Agaricales</taxon>
        <taxon>Agaricineae</taxon>
        <taxon>Bolbitiaceae</taxon>
        <taxon>Cyclocybe</taxon>
    </lineage>
</organism>
<dbReference type="OrthoDB" id="26401at2759"/>
<evidence type="ECO:0000256" key="5">
    <source>
        <dbReference type="ARBA" id="ARBA00023306"/>
    </source>
</evidence>
<dbReference type="GO" id="GO:0005680">
    <property type="term" value="C:anaphase-promoting complex"/>
    <property type="evidence" value="ECO:0007669"/>
    <property type="project" value="InterPro"/>
</dbReference>
<evidence type="ECO:0000313" key="10">
    <source>
        <dbReference type="EMBL" id="CAA7261959.1"/>
    </source>
</evidence>
<feature type="region of interest" description="Disordered" evidence="6">
    <location>
        <begin position="351"/>
        <end position="388"/>
    </location>
</feature>
<evidence type="ECO:0000256" key="1">
    <source>
        <dbReference type="ARBA" id="ARBA00010547"/>
    </source>
</evidence>
<evidence type="ECO:0000259" key="7">
    <source>
        <dbReference type="Pfam" id="PF12859"/>
    </source>
</evidence>
<keyword evidence="2" id="KW-0132">Cell division</keyword>
<feature type="compositionally biased region" description="Polar residues" evidence="6">
    <location>
        <begin position="359"/>
        <end position="382"/>
    </location>
</feature>
<dbReference type="PANTHER" id="PTHR12827">
    <property type="entry name" value="MEIOTIC CHECKPOINT REGULATOR TSG24 FAMILY MEMBER"/>
    <property type="match status" value="1"/>
</dbReference>
<name>A0A8S0XGS0_CYCAE</name>
<evidence type="ECO:0000256" key="4">
    <source>
        <dbReference type="ARBA" id="ARBA00022776"/>
    </source>
</evidence>
<dbReference type="InterPro" id="IPR041221">
    <property type="entry name" value="APC1_C"/>
</dbReference>
<gene>
    <name evidence="10" type="ORF">AAE3_LOCUS4604</name>
</gene>
<reference evidence="10 11" key="1">
    <citation type="submission" date="2020-01" db="EMBL/GenBank/DDBJ databases">
        <authorList>
            <person name="Gupta K D."/>
        </authorList>
    </citation>
    <scope>NUCLEOTIDE SEQUENCE [LARGE SCALE GENOMIC DNA]</scope>
</reference>
<feature type="domain" description="Anaphase-promoting complex subunit 1 N-terminal" evidence="7">
    <location>
        <begin position="90"/>
        <end position="238"/>
    </location>
</feature>
<sequence>MLLGPNTATTWDHDALFMPTDHCMPPLAISVQGPPISAAVEFITRISPKPEILHDESPLLKQIKTALRGVDPESIAPVNTARYDACSATNSNKRELVWNLHHAVLSSGGVMIKRWSFEQEGEHIQYACTGELEQVIIPHSHSAASVHSAANYTKGDDNSSAATEQGRPIFSPFIQAKREPEKIEIYTAKVSAVFVFLRSICKIYLEDGVDYTFSLPFIVRKAWPVEPSGVMVQRVLDPAELKEAEATGEEVLSTIFSVTSPFTEANVVGLTEGILRATNDEPVKLKDVDEHEQTKKPIKSIPPTELLVHVSHCGPEANDMRLAVTMNLEMRQISLWEYVYIKPKKTLVQSKKTEGDNDAATTGTKKGQPSTGLGFAGSSNNLGLGGPAGRRSSIHPVMSPTLEFFELPDAIPLGSLPGMPSALPTAATLGSLVNQPPPVKGRRNSLSRNDLSMTMDRMALGGRLDTDGAFLPPDLGRFRPAYWMQRLLTHQIDEEDAQAWQNIQVSVFDNRFDGKNSRCFMAVHLPTSKTLQVFSITKMDDRTTQAVPVSTIPALCATSLRATRGNVWDLLVIKAQGQLGLLTHGLREVPVELQYDAPRMTEMDVDISMTQGHGAVVAAYDTHWGTTTLVYEDGWKTCVTFDIFPQDKLVTEVLQLLALTLPTEVTFDLHRLFLEKWSARAWSTARNVEFECLASALYTVFGLAVEETQETFDPWLRLAHSTSHEKHLEDPILRRLRRPPMKPLLRPVHQPGPSHPMLAPLLYGLHTLAEHLRLSIHRQADLLKFAPLICRVACAVRPEWADYWKRLVPDAIGIWPSAFSSPPEQLDDRIPVWPPDMSAILYGRVSTPDWKVPWHDIGHIVSRFSITPSLEYGVADPLAELHELSMLYNTLSDGKITDCQKRAENVVYKMVTKKPGHDVTANLPLGIASPLREAARTCQLAPPGNWPLDAYKAIGRNDLAASAIQKADHFNPDGYQPRKEFINPSQPRASIGEIAASTRTQVGDMDNSGVSGVEINLKQFAAIRFGLDRRIEEVSRMLCSSIIPNIKGVERPDMNDHEQTKDHQTQVLRTAERTFALPYGRALFTFATMPVINREAFVIPKLENSIRLQPLNVLVTPEPGKISPESICWGEFHNGVATALKITATATGVESSWIAFNKPSDLSPEHAGFLLGLGLTGHLKGLMTWHTFSYLTPKHDLTSIGLLLGMSVANVGSGNTHITKLLSVHTPALLPVPADLNVPLITQAAGLSGLGLLYLGTKNRRMAEVALSQISRRDLVQPDLSNEHREAYTYSSALAFGMIMLGKGTDIPVDNETVKRLNVLIHGNTRSALEPEGPKFDINLTSPAASMALALMYFRTNKRDIAESIAIPDTAIALNSIQPYFLLIRTIARSIVMWDHVKPTNEWLMQQIPLNIRLAIDSRTKTGNPIDDTFDLAYYNILAGACFVIGLKYAGTAGQDAYQIIQCSLADVRLRGPQFDHKIKRSVVRDGLNLLSIALCMVMAGTGEITCMRRLRYAFGMSQQLMMHHGFKYGTHVSTHIALGLLFLGGGRFTLGTSDAAVVSLITAFFPRFHHVSSDNRCYLQALRHMWVLAVEPRCLIARDVDTNEIVYLPVKISTDDNKVKDQVQLISPTLIPDLQKVVAIRVDTPRYWPFYLDTAAHPRHKEALLKSQVLYVKRRTAFLSYTEDPRGSRSLFVRSGSSSGDAATLDFPQLTDAKTHPAGDLGEFITSFSNDDLFLAFADHFSRSDNDTDEERLFYTYCHAALLDSILQDKPQTLQSHLTLYMYRNMSPDSRYFHLRLQDLRFAADFYAKVYDRRFSGRTENNPRPGLLRDTTVQGTLHALDRKLDLVRVLPGLVAYMSRYVQGSVLPDVHTPEFNAGPEPYLDVDGGVLDGRTLERYAAWYLLRNGVPVSTLLLVLRQLATDAHRECLARPHPEGTTNAQALDVGIKEVLHASGTRMTTSLGSGWSIRSLNEIIEAWSFFGPT</sequence>
<dbReference type="Pfam" id="PF12859">
    <property type="entry name" value="ANAPC1"/>
    <property type="match status" value="1"/>
</dbReference>
<keyword evidence="5" id="KW-0131">Cell cycle</keyword>
<accession>A0A8S0XGS0</accession>
<comment type="similarity">
    <text evidence="1">Belongs to the APC1 family.</text>
</comment>
<dbReference type="GO" id="GO:0070979">
    <property type="term" value="P:protein K11-linked ubiquitination"/>
    <property type="evidence" value="ECO:0007669"/>
    <property type="project" value="TreeGrafter"/>
</dbReference>
<keyword evidence="11" id="KW-1185">Reference proteome</keyword>
<keyword evidence="3" id="KW-0677">Repeat</keyword>
<dbReference type="Proteomes" id="UP000467700">
    <property type="component" value="Unassembled WGS sequence"/>
</dbReference>
<dbReference type="Pfam" id="PF21282">
    <property type="entry name" value="APC1_3rd"/>
    <property type="match status" value="1"/>
</dbReference>
<feature type="domain" description="Anaphase-promoting complex subunit 1 C-terminal" evidence="8">
    <location>
        <begin position="1724"/>
        <end position="1909"/>
    </location>
</feature>
<dbReference type="GO" id="GO:0060090">
    <property type="term" value="F:molecular adaptor activity"/>
    <property type="evidence" value="ECO:0007669"/>
    <property type="project" value="TreeGrafter"/>
</dbReference>
<dbReference type="InterPro" id="IPR048971">
    <property type="entry name" value="Apc1_3rd"/>
</dbReference>
<dbReference type="GO" id="GO:0051301">
    <property type="term" value="P:cell division"/>
    <property type="evidence" value="ECO:0007669"/>
    <property type="project" value="UniProtKB-KW"/>
</dbReference>
<dbReference type="PANTHER" id="PTHR12827:SF3">
    <property type="entry name" value="ANAPHASE-PROMOTING COMPLEX SUBUNIT 1"/>
    <property type="match status" value="1"/>
</dbReference>
<dbReference type="Gene3D" id="1.25.10.10">
    <property type="entry name" value="Leucine-rich Repeat Variant"/>
    <property type="match status" value="2"/>
</dbReference>
<evidence type="ECO:0000256" key="2">
    <source>
        <dbReference type="ARBA" id="ARBA00022618"/>
    </source>
</evidence>
<dbReference type="InterPro" id="IPR049255">
    <property type="entry name" value="Apc1_N"/>
</dbReference>
<evidence type="ECO:0000259" key="8">
    <source>
        <dbReference type="Pfam" id="PF18122"/>
    </source>
</evidence>
<proteinExistence type="inferred from homology"/>
<dbReference type="InterPro" id="IPR011989">
    <property type="entry name" value="ARM-like"/>
</dbReference>
<dbReference type="EMBL" id="CACVBS010000035">
    <property type="protein sequence ID" value="CAA7261959.1"/>
    <property type="molecule type" value="Genomic_DNA"/>
</dbReference>
<evidence type="ECO:0000256" key="3">
    <source>
        <dbReference type="ARBA" id="ARBA00022737"/>
    </source>
</evidence>
<keyword evidence="4" id="KW-0498">Mitosis</keyword>
<protein>
    <recommendedName>
        <fullName evidence="12">Anaphase-promoting complex subunit 1</fullName>
    </recommendedName>
</protein>
<evidence type="ECO:0000313" key="11">
    <source>
        <dbReference type="Proteomes" id="UP000467700"/>
    </source>
</evidence>
<evidence type="ECO:0008006" key="12">
    <source>
        <dbReference type="Google" id="ProtNLM"/>
    </source>
</evidence>